<dbReference type="GO" id="GO:0003700">
    <property type="term" value="F:DNA-binding transcription factor activity"/>
    <property type="evidence" value="ECO:0007669"/>
    <property type="project" value="InterPro"/>
</dbReference>
<dbReference type="InterPro" id="IPR005119">
    <property type="entry name" value="LysR_subst-bd"/>
</dbReference>
<keyword evidence="4" id="KW-0804">Transcription</keyword>
<dbReference type="Gene3D" id="3.40.190.290">
    <property type="match status" value="1"/>
</dbReference>
<dbReference type="KEGG" id="hyl:LPB072_19500"/>
<protein>
    <submittedName>
        <fullName evidence="6">LysR family transcriptional regulator</fullName>
    </submittedName>
</protein>
<dbReference type="Proteomes" id="UP000185657">
    <property type="component" value="Unassembled WGS sequence"/>
</dbReference>
<dbReference type="Pfam" id="PF03466">
    <property type="entry name" value="LysR_substrate"/>
    <property type="match status" value="1"/>
</dbReference>
<keyword evidence="3" id="KW-0238">DNA-binding</keyword>
<dbReference type="EMBL" id="CP017476">
    <property type="protein sequence ID" value="AOW14687.1"/>
    <property type="molecule type" value="Genomic_DNA"/>
</dbReference>
<evidence type="ECO:0000256" key="3">
    <source>
        <dbReference type="ARBA" id="ARBA00023125"/>
    </source>
</evidence>
<dbReference type="GO" id="GO:0005829">
    <property type="term" value="C:cytosol"/>
    <property type="evidence" value="ECO:0007669"/>
    <property type="project" value="TreeGrafter"/>
</dbReference>
<evidence type="ECO:0000256" key="2">
    <source>
        <dbReference type="ARBA" id="ARBA00023015"/>
    </source>
</evidence>
<evidence type="ECO:0000256" key="1">
    <source>
        <dbReference type="ARBA" id="ARBA00009437"/>
    </source>
</evidence>
<evidence type="ECO:0000313" key="7">
    <source>
        <dbReference type="EMBL" id="OAD43216.1"/>
    </source>
</evidence>
<dbReference type="EMBL" id="LVWD01000004">
    <property type="protein sequence ID" value="OAD43216.1"/>
    <property type="molecule type" value="Genomic_DNA"/>
</dbReference>
<dbReference type="FunFam" id="1.10.10.10:FF:000001">
    <property type="entry name" value="LysR family transcriptional regulator"/>
    <property type="match status" value="1"/>
</dbReference>
<dbReference type="SUPFAM" id="SSF46785">
    <property type="entry name" value="Winged helix' DNA-binding domain"/>
    <property type="match status" value="1"/>
</dbReference>
<evidence type="ECO:0000313" key="9">
    <source>
        <dbReference type="Proteomes" id="UP000185680"/>
    </source>
</evidence>
<dbReference type="Pfam" id="PF00126">
    <property type="entry name" value="HTH_1"/>
    <property type="match status" value="1"/>
</dbReference>
<dbReference type="GO" id="GO:0003677">
    <property type="term" value="F:DNA binding"/>
    <property type="evidence" value="ECO:0007669"/>
    <property type="project" value="UniProtKB-KW"/>
</dbReference>
<evidence type="ECO:0000313" key="8">
    <source>
        <dbReference type="Proteomes" id="UP000185657"/>
    </source>
</evidence>
<proteinExistence type="inferred from homology"/>
<feature type="domain" description="HTH lysR-type" evidence="5">
    <location>
        <begin position="6"/>
        <end position="63"/>
    </location>
</feature>
<dbReference type="Gene3D" id="1.10.10.10">
    <property type="entry name" value="Winged helix-like DNA-binding domain superfamily/Winged helix DNA-binding domain"/>
    <property type="match status" value="1"/>
</dbReference>
<dbReference type="OrthoDB" id="8675247at2"/>
<evidence type="ECO:0000259" key="5">
    <source>
        <dbReference type="PROSITE" id="PS50931"/>
    </source>
</evidence>
<dbReference type="AlphaFoldDB" id="A0A167IMW4"/>
<dbReference type="PANTHER" id="PTHR30419:SF30">
    <property type="entry name" value="LYSR FAMILY TRANSCRIPTIONAL REGULATOR"/>
    <property type="match status" value="1"/>
</dbReference>
<dbReference type="PANTHER" id="PTHR30419">
    <property type="entry name" value="HTH-TYPE TRANSCRIPTIONAL REGULATOR YBHD"/>
    <property type="match status" value="1"/>
</dbReference>
<reference evidence="6 9" key="2">
    <citation type="submission" date="2016-10" db="EMBL/GenBank/DDBJ databases">
        <title>Hydorgenophaga sp. LPB0072 isolated from gastropod.</title>
        <authorList>
            <person name="Kim E."/>
            <person name="Yi H."/>
        </authorList>
    </citation>
    <scope>NUCLEOTIDE SEQUENCE [LARGE SCALE GENOMIC DNA]</scope>
    <source>
        <strain evidence="6 9">LPB0072</strain>
    </source>
</reference>
<dbReference type="SUPFAM" id="SSF53850">
    <property type="entry name" value="Periplasmic binding protein-like II"/>
    <property type="match status" value="1"/>
</dbReference>
<dbReference type="RefSeq" id="WP_066086718.1">
    <property type="nucleotide sequence ID" value="NZ_CP017476.1"/>
</dbReference>
<evidence type="ECO:0000256" key="4">
    <source>
        <dbReference type="ARBA" id="ARBA00023163"/>
    </source>
</evidence>
<sequence length="319" mass="34703">MSLIRYTLRQFEAFVTVAELLNFGASAERMGLTAQAVSQLVAELETLLGFRLFDRTTRRVALSSGGRDFLASAQSVLHQLNRADSVADDVRNRAAGVVRIGAPLVLASAVVPAAMRDFAAKRPKIAVRIRDLPVDSLIDAVVTGDVDLAVGPDRPVSADVLSEPLFDSPWVLWCAASHPLAKKRKVRWEDLREHALVAAGRDHEISVSLMHRNAPEGTRIMPVHVVDNISTAMGIASQGLAATLAPAYVGVMAHPFGLVMKRVVEPEVIRKVCLYRSKVRQATPAAEGFAMHLSDWLKRWARQKSQGVISDFPGLIHGA</sequence>
<gene>
    <name evidence="6" type="ORF">LPB072_19500</name>
    <name evidence="7" type="ORF">LPB72_05050</name>
</gene>
<dbReference type="STRING" id="1763535.LPB072_19500"/>
<dbReference type="Proteomes" id="UP000185680">
    <property type="component" value="Chromosome"/>
</dbReference>
<dbReference type="InterPro" id="IPR036388">
    <property type="entry name" value="WH-like_DNA-bd_sf"/>
</dbReference>
<accession>A0A167IMW4</accession>
<dbReference type="PROSITE" id="PS50931">
    <property type="entry name" value="HTH_LYSR"/>
    <property type="match status" value="1"/>
</dbReference>
<dbReference type="InterPro" id="IPR050950">
    <property type="entry name" value="HTH-type_LysR_regulators"/>
</dbReference>
<keyword evidence="8" id="KW-1185">Reference proteome</keyword>
<organism evidence="6 9">
    <name type="scientific">Hydrogenophaga crassostreae</name>
    <dbReference type="NCBI Taxonomy" id="1763535"/>
    <lineage>
        <taxon>Bacteria</taxon>
        <taxon>Pseudomonadati</taxon>
        <taxon>Pseudomonadota</taxon>
        <taxon>Betaproteobacteria</taxon>
        <taxon>Burkholderiales</taxon>
        <taxon>Comamonadaceae</taxon>
        <taxon>Hydrogenophaga</taxon>
    </lineage>
</organism>
<evidence type="ECO:0000313" key="6">
    <source>
        <dbReference type="EMBL" id="AOW14687.1"/>
    </source>
</evidence>
<dbReference type="InterPro" id="IPR000847">
    <property type="entry name" value="LysR_HTH_N"/>
</dbReference>
<keyword evidence="2" id="KW-0805">Transcription regulation</keyword>
<comment type="similarity">
    <text evidence="1">Belongs to the LysR transcriptional regulatory family.</text>
</comment>
<reference evidence="7 8" key="1">
    <citation type="submission" date="2016-02" db="EMBL/GenBank/DDBJ databases">
        <title>Draft genome sequence of Hydrogenophaga sp. LPB0072.</title>
        <authorList>
            <person name="Shin S.-K."/>
            <person name="Yi H."/>
        </authorList>
    </citation>
    <scope>NUCLEOTIDE SEQUENCE [LARGE SCALE GENOMIC DNA]</scope>
    <source>
        <strain evidence="7 8">LPB0072</strain>
    </source>
</reference>
<name>A0A167IMW4_9BURK</name>
<dbReference type="InterPro" id="IPR036390">
    <property type="entry name" value="WH_DNA-bd_sf"/>
</dbReference>